<dbReference type="Pfam" id="PF12733">
    <property type="entry name" value="Cadherin-like"/>
    <property type="match status" value="1"/>
</dbReference>
<reference evidence="2 3" key="1">
    <citation type="submission" date="2018-08" db="EMBL/GenBank/DDBJ databases">
        <title>Murine metabolic-syndrome-specific gut microbial biobank.</title>
        <authorList>
            <person name="Liu C."/>
        </authorList>
    </citation>
    <scope>NUCLEOTIDE SEQUENCE [LARGE SCALE GENOMIC DNA]</scope>
    <source>
        <strain evidence="2 3">28</strain>
    </source>
</reference>
<sequence length="949" mass="106411">MTIKIHVTRTVLFLLCIAVTCLFVVTSESYGVSVPEATATITESDGVNIRSSYSTSSSIVGAIPYRSTVYIEKEKYTVAGSSNKTDIWYKISSSYGDGYIRSDLASVNYSYREGKTTSTINYRKGPGTDFSSEGTLEKGTQVKVALAAETAAGSSWYKIYYNNAYYYISASYVDMDSPSEGIGGGALTDAQFEAMLESEGFPESYKTMLRKLHVNHPNWKFRAKHVDFTWEEALNKQCANSNANLVSRNFSDGFKSVQKGDYDFDKHTYIGKDGDSWVSASKEGVAYYMDPRNWLTESSIFMFEPNNYDPTYQTESLVKKILSTTALPSTAAKYYISAAEQTYNGKKYVISPVYLATKTRQELGSSDFMINGHKFTYSGKTFENCYNVYNIGSVDSPDGSAATKGLVYAAGGVNKTDTSYLRPWNTLEKAVKGGAIYIASTFLERNQYTSYYERYNIMNGLSGIGTYQYATAIFSAATQASLIQNNYYDFGVLSESFTFEIPVYKSMPSTVAAKPSAASNNCYLDSITVSAGDQKLSFTKSFNRFTSNYTVKTTVGASVDKLTIKTMKNDSDATVTISGNSLKEGDNKITIKVKSPSGKYTKNYYVTVSKDSSLSENPNQDIIDGVEGTSLTASSELGDGYIRINWEKSYGYKVDYFEIFKSTKSENYDSKPLYTTTDGTKRTMKNTSNLVSDTRYYYRVRGVRVIDGTKYYTKWSNETVRTYKNPESPENPNQDIIDGVEGTSLTASSELGDGYIRINWEKSYGYKVDYFEIFKSTKSGIYDGKPLYTTTDGTKRTMKNTSNLVNGTRYYYRVRGVRVIDGTKYYTQWSSEANRIYKSPENPNQDIIDGVEGTTLTASSELGDGYIRINWERSYGYKVDYFEIFKSTKSGGYGSKPLYTTTDGTKRTLKNTSNLVNGTRYYYKVRGVRVINGMKYYTKWSNQANRIYR</sequence>
<dbReference type="RefSeq" id="WP_160200561.1">
    <property type="nucleotide sequence ID" value="NZ_QXWK01000001.1"/>
</dbReference>
<name>A0A845QG44_9FIRM</name>
<comment type="caution">
    <text evidence="2">The sequence shown here is derived from an EMBL/GenBank/DDBJ whole genome shotgun (WGS) entry which is preliminary data.</text>
</comment>
<dbReference type="PROSITE" id="PS51781">
    <property type="entry name" value="SH3B"/>
    <property type="match status" value="1"/>
</dbReference>
<dbReference type="SMART" id="SM00060">
    <property type="entry name" value="FN3"/>
    <property type="match status" value="3"/>
</dbReference>
<protein>
    <recommendedName>
        <fullName evidence="1">SH3b domain-containing protein</fullName>
    </recommendedName>
</protein>
<dbReference type="EMBL" id="QXWK01000001">
    <property type="protein sequence ID" value="NBH60264.1"/>
    <property type="molecule type" value="Genomic_DNA"/>
</dbReference>
<dbReference type="Gene3D" id="2.60.40.10">
    <property type="entry name" value="Immunoglobulins"/>
    <property type="match status" value="3"/>
</dbReference>
<dbReference type="PANTHER" id="PTHR34408">
    <property type="entry name" value="FAMILY PROTEIN, PUTATIVE-RELATED"/>
    <property type="match status" value="1"/>
</dbReference>
<accession>A0A845QG44</accession>
<dbReference type="SMART" id="SM00287">
    <property type="entry name" value="SH3b"/>
    <property type="match status" value="2"/>
</dbReference>
<dbReference type="Proteomes" id="UP000446866">
    <property type="component" value="Unassembled WGS sequence"/>
</dbReference>
<evidence type="ECO:0000313" key="2">
    <source>
        <dbReference type="EMBL" id="NBH60264.1"/>
    </source>
</evidence>
<dbReference type="InterPro" id="IPR036116">
    <property type="entry name" value="FN3_sf"/>
</dbReference>
<dbReference type="InterPro" id="IPR003646">
    <property type="entry name" value="SH3-like_bac-type"/>
</dbReference>
<dbReference type="Gene3D" id="2.30.30.40">
    <property type="entry name" value="SH3 Domains"/>
    <property type="match status" value="2"/>
</dbReference>
<organism evidence="2 3">
    <name type="scientific">Anaerotruncus colihominis</name>
    <dbReference type="NCBI Taxonomy" id="169435"/>
    <lineage>
        <taxon>Bacteria</taxon>
        <taxon>Bacillati</taxon>
        <taxon>Bacillota</taxon>
        <taxon>Clostridia</taxon>
        <taxon>Eubacteriales</taxon>
        <taxon>Oscillospiraceae</taxon>
        <taxon>Anaerotruncus</taxon>
    </lineage>
</organism>
<proteinExistence type="predicted"/>
<evidence type="ECO:0000259" key="1">
    <source>
        <dbReference type="PROSITE" id="PS51781"/>
    </source>
</evidence>
<dbReference type="Pfam" id="PF08239">
    <property type="entry name" value="SH3_3"/>
    <property type="match status" value="1"/>
</dbReference>
<dbReference type="SUPFAM" id="SSF49265">
    <property type="entry name" value="Fibronectin type III"/>
    <property type="match status" value="2"/>
</dbReference>
<gene>
    <name evidence="2" type="ORF">D0435_01070</name>
</gene>
<keyword evidence="3" id="KW-1185">Reference proteome</keyword>
<evidence type="ECO:0000313" key="3">
    <source>
        <dbReference type="Proteomes" id="UP000446866"/>
    </source>
</evidence>
<dbReference type="InterPro" id="IPR025883">
    <property type="entry name" value="Cadherin-like_domain"/>
</dbReference>
<dbReference type="InterPro" id="IPR003961">
    <property type="entry name" value="FN3_dom"/>
</dbReference>
<feature type="domain" description="SH3b" evidence="1">
    <location>
        <begin position="36"/>
        <end position="109"/>
    </location>
</feature>
<dbReference type="AlphaFoldDB" id="A0A845QG44"/>
<dbReference type="InterPro" id="IPR013783">
    <property type="entry name" value="Ig-like_fold"/>
</dbReference>
<dbReference type="PANTHER" id="PTHR34408:SF1">
    <property type="entry name" value="GLYCOSYL HYDROLASE FAMILY 19 DOMAIN-CONTAINING PROTEIN HI_1415"/>
    <property type="match status" value="1"/>
</dbReference>
<dbReference type="InterPro" id="IPR052354">
    <property type="entry name" value="Cell_Wall_Dynamics_Protein"/>
</dbReference>